<feature type="compositionally biased region" description="Basic and acidic residues" evidence="1">
    <location>
        <begin position="30"/>
        <end position="39"/>
    </location>
</feature>
<feature type="compositionally biased region" description="Pro residues" evidence="1">
    <location>
        <begin position="1"/>
        <end position="18"/>
    </location>
</feature>
<feature type="region of interest" description="Disordered" evidence="1">
    <location>
        <begin position="1"/>
        <end position="53"/>
    </location>
</feature>
<protein>
    <submittedName>
        <fullName evidence="3">Carbon catabolite repressor protein 4 3 isoform X1</fullName>
    </submittedName>
</protein>
<dbReference type="EMBL" id="SWLB01000012">
    <property type="protein sequence ID" value="KAF3331513.1"/>
    <property type="molecule type" value="Genomic_DNA"/>
</dbReference>
<keyword evidence="4" id="KW-1185">Reference proteome</keyword>
<dbReference type="OrthoDB" id="428734at2759"/>
<feature type="region of interest" description="Disordered" evidence="1">
    <location>
        <begin position="428"/>
        <end position="454"/>
    </location>
</feature>
<dbReference type="PANTHER" id="PTHR12121:SF82">
    <property type="entry name" value="CARBON CATABOLITE REPRESSOR PROTEIN 4 HOMOLOG 3"/>
    <property type="match status" value="1"/>
</dbReference>
<dbReference type="GO" id="GO:0000175">
    <property type="term" value="F:3'-5'-RNA exonuclease activity"/>
    <property type="evidence" value="ECO:0007669"/>
    <property type="project" value="TreeGrafter"/>
</dbReference>
<feature type="compositionally biased region" description="Low complexity" evidence="1">
    <location>
        <begin position="441"/>
        <end position="454"/>
    </location>
</feature>
<comment type="caution">
    <text evidence="3">The sequence shown here is derived from an EMBL/GenBank/DDBJ whole genome shotgun (WGS) entry which is preliminary data.</text>
</comment>
<dbReference type="Gene3D" id="3.60.10.10">
    <property type="entry name" value="Endonuclease/exonuclease/phosphatase"/>
    <property type="match status" value="1"/>
</dbReference>
<reference evidence="3" key="1">
    <citation type="submission" date="2020-01" db="EMBL/GenBank/DDBJ databases">
        <title>Genome sequence of Kobresia littledalei, the first chromosome-level genome in the family Cyperaceae.</title>
        <authorList>
            <person name="Qu G."/>
        </authorList>
    </citation>
    <scope>NUCLEOTIDE SEQUENCE</scope>
    <source>
        <strain evidence="3">C.B.Clarke</strain>
        <tissue evidence="3">Leaf</tissue>
    </source>
</reference>
<dbReference type="InterPro" id="IPR050410">
    <property type="entry name" value="CCR4/nocturin_mRNA_transcr"/>
</dbReference>
<evidence type="ECO:0000256" key="1">
    <source>
        <dbReference type="SAM" id="MobiDB-lite"/>
    </source>
</evidence>
<evidence type="ECO:0000259" key="2">
    <source>
        <dbReference type="Pfam" id="PF03372"/>
    </source>
</evidence>
<dbReference type="SUPFAM" id="SSF56219">
    <property type="entry name" value="DNase I-like"/>
    <property type="match status" value="1"/>
</dbReference>
<gene>
    <name evidence="3" type="ORF">FCM35_KLT02919</name>
</gene>
<dbReference type="Pfam" id="PF03372">
    <property type="entry name" value="Exo_endo_phos"/>
    <property type="match status" value="1"/>
</dbReference>
<accession>A0A833VQV8</accession>
<dbReference type="InterPro" id="IPR005135">
    <property type="entry name" value="Endo/exonuclease/phosphatase"/>
</dbReference>
<dbReference type="AlphaFoldDB" id="A0A833VQV8"/>
<evidence type="ECO:0000313" key="4">
    <source>
        <dbReference type="Proteomes" id="UP000623129"/>
    </source>
</evidence>
<sequence length="454" mass="51483">MFPFPFPRSNISPPPQPTPLLTGGGAADPGRQEPKRDRSLSPPLSSVGPRRNQDYHRFSSLSQNRPWINPALKRIRFTPLKPHRYWIDAEDAPSLPSSKGDAIVMMSYNILGDNNCMWHTELYQNIPRNLMNWESRRRLIFVEISERNPDLVCLQEVDQVQDFLAYMKRRGYDGIHKGRSGDAKDGCAMFWKKARFRLLEEDSIDFSSFNLRNNVAQLLVLEEVQEGRQLVIGNIHVLFSPGRGDVKLGQIRLLLERANYLSRTWGDIPIILAGDFNSTPHSAIYEFLSSREIDVSLHNRLKMSGLDPMDSIPWRREYNWTEEELLNAVGDLEGTKVRSPLKLRSSYASVKGPSLTRGPKNEPLATTCHSKFVGTVDYLWYSSELACLRVLDTLPIHLLRQGGGLPSEEIGSDHLALVAEFAFVDYESKESDNEDTKSNDSYEASTELASLSES</sequence>
<evidence type="ECO:0000313" key="3">
    <source>
        <dbReference type="EMBL" id="KAF3331513.1"/>
    </source>
</evidence>
<dbReference type="Proteomes" id="UP000623129">
    <property type="component" value="Unassembled WGS sequence"/>
</dbReference>
<feature type="compositionally biased region" description="Basic and acidic residues" evidence="1">
    <location>
        <begin position="428"/>
        <end position="440"/>
    </location>
</feature>
<dbReference type="InterPro" id="IPR036691">
    <property type="entry name" value="Endo/exonu/phosph_ase_sf"/>
</dbReference>
<proteinExistence type="predicted"/>
<name>A0A833VQV8_9POAL</name>
<organism evidence="3 4">
    <name type="scientific">Carex littledalei</name>
    <dbReference type="NCBI Taxonomy" id="544730"/>
    <lineage>
        <taxon>Eukaryota</taxon>
        <taxon>Viridiplantae</taxon>
        <taxon>Streptophyta</taxon>
        <taxon>Embryophyta</taxon>
        <taxon>Tracheophyta</taxon>
        <taxon>Spermatophyta</taxon>
        <taxon>Magnoliopsida</taxon>
        <taxon>Liliopsida</taxon>
        <taxon>Poales</taxon>
        <taxon>Cyperaceae</taxon>
        <taxon>Cyperoideae</taxon>
        <taxon>Cariceae</taxon>
        <taxon>Carex</taxon>
        <taxon>Carex subgen. Euthyceras</taxon>
    </lineage>
</organism>
<feature type="domain" description="Endonuclease/exonuclease/phosphatase" evidence="2">
    <location>
        <begin position="106"/>
        <end position="414"/>
    </location>
</feature>
<dbReference type="PANTHER" id="PTHR12121">
    <property type="entry name" value="CARBON CATABOLITE REPRESSOR PROTEIN 4"/>
    <property type="match status" value="1"/>
</dbReference>